<dbReference type="EMBL" id="JAGSGD010000001">
    <property type="protein sequence ID" value="MBR7621398.1"/>
    <property type="molecule type" value="Genomic_DNA"/>
</dbReference>
<dbReference type="Pfam" id="PF01152">
    <property type="entry name" value="Bac_globin"/>
    <property type="match status" value="1"/>
</dbReference>
<dbReference type="SUPFAM" id="SSF46458">
    <property type="entry name" value="Globin-like"/>
    <property type="match status" value="1"/>
</dbReference>
<evidence type="ECO:0000256" key="3">
    <source>
        <dbReference type="ARBA" id="ARBA00022723"/>
    </source>
</evidence>
<keyword evidence="4 5" id="KW-0408">Iron</keyword>
<evidence type="ECO:0000313" key="7">
    <source>
        <dbReference type="EMBL" id="MBR7621398.1"/>
    </source>
</evidence>
<dbReference type="GO" id="GO:0046872">
    <property type="term" value="F:metal ion binding"/>
    <property type="evidence" value="ECO:0007669"/>
    <property type="project" value="UniProtKB-KW"/>
</dbReference>
<dbReference type="InterPro" id="IPR001486">
    <property type="entry name" value="Hemoglobin_trunc"/>
</dbReference>
<sequence>MSNLRTLIIAAGLTAATLPAFAEERPVDPYSQSNANAGATPFTGEQMLAAFHGREGVARIVDGALDRSVADPKLEEIFHATDMERLRRTLKEQIAYLLGAPVDYTGRDMKTTHKDQGVNTAEFNILVEHLQQAMDKEGVAYRYQNQLLAKLAPMKRDVVTR</sequence>
<proteinExistence type="predicted"/>
<reference evidence="7" key="1">
    <citation type="submission" date="2021-04" db="EMBL/GenBank/DDBJ databases">
        <title>Draft genome assembly of strain Phenylobacterium sp. 20VBR1 using MiniION and Illumina platforms.</title>
        <authorList>
            <person name="Thomas F.A."/>
            <person name="Krishnan K.P."/>
            <person name="Sinha R.K."/>
        </authorList>
    </citation>
    <scope>NUCLEOTIDE SEQUENCE</scope>
    <source>
        <strain evidence="7">20VBR1</strain>
    </source>
</reference>
<gene>
    <name evidence="7" type="ORF">JKL49_18540</name>
</gene>
<comment type="caution">
    <text evidence="7">The sequence shown here is derived from an EMBL/GenBank/DDBJ whole genome shotgun (WGS) entry which is preliminary data.</text>
</comment>
<dbReference type="CDD" id="cd00454">
    <property type="entry name" value="TrHb1_N"/>
    <property type="match status" value="1"/>
</dbReference>
<name>A0A941D773_9CAUL</name>
<keyword evidence="8" id="KW-1185">Reference proteome</keyword>
<evidence type="ECO:0000256" key="2">
    <source>
        <dbReference type="ARBA" id="ARBA00022617"/>
    </source>
</evidence>
<dbReference type="GO" id="GO:0019825">
    <property type="term" value="F:oxygen binding"/>
    <property type="evidence" value="ECO:0007669"/>
    <property type="project" value="InterPro"/>
</dbReference>
<keyword evidence="1" id="KW-0813">Transport</keyword>
<evidence type="ECO:0000256" key="1">
    <source>
        <dbReference type="ARBA" id="ARBA00022448"/>
    </source>
</evidence>
<dbReference type="AlphaFoldDB" id="A0A941D773"/>
<evidence type="ECO:0000256" key="6">
    <source>
        <dbReference type="SAM" id="SignalP"/>
    </source>
</evidence>
<feature type="signal peptide" evidence="6">
    <location>
        <begin position="1"/>
        <end position="22"/>
    </location>
</feature>
<dbReference type="InterPro" id="IPR012292">
    <property type="entry name" value="Globin/Proto"/>
</dbReference>
<feature type="chain" id="PRO_5036738666" evidence="6">
    <location>
        <begin position="23"/>
        <end position="161"/>
    </location>
</feature>
<protein>
    <submittedName>
        <fullName evidence="7">Group 1 truncated hemoglobin</fullName>
    </submittedName>
</protein>
<organism evidence="7 8">
    <name type="scientific">Phenylobacterium glaciei</name>
    <dbReference type="NCBI Taxonomy" id="2803784"/>
    <lineage>
        <taxon>Bacteria</taxon>
        <taxon>Pseudomonadati</taxon>
        <taxon>Pseudomonadota</taxon>
        <taxon>Alphaproteobacteria</taxon>
        <taxon>Caulobacterales</taxon>
        <taxon>Caulobacteraceae</taxon>
        <taxon>Phenylobacterium</taxon>
    </lineage>
</organism>
<evidence type="ECO:0000256" key="5">
    <source>
        <dbReference type="PIRSR" id="PIRSR601486-1"/>
    </source>
</evidence>
<dbReference type="GO" id="GO:0020037">
    <property type="term" value="F:heme binding"/>
    <property type="evidence" value="ECO:0007669"/>
    <property type="project" value="InterPro"/>
</dbReference>
<keyword evidence="3 5" id="KW-0479">Metal-binding</keyword>
<evidence type="ECO:0000256" key="4">
    <source>
        <dbReference type="ARBA" id="ARBA00023004"/>
    </source>
</evidence>
<dbReference type="Proteomes" id="UP000622580">
    <property type="component" value="Unassembled WGS sequence"/>
</dbReference>
<feature type="binding site" description="distal binding residue" evidence="5">
    <location>
        <position position="113"/>
    </location>
    <ligand>
        <name>heme</name>
        <dbReference type="ChEBI" id="CHEBI:30413"/>
    </ligand>
    <ligandPart>
        <name>Fe</name>
        <dbReference type="ChEBI" id="CHEBI:18248"/>
    </ligandPart>
</feature>
<dbReference type="Gene3D" id="1.10.490.10">
    <property type="entry name" value="Globins"/>
    <property type="match status" value="1"/>
</dbReference>
<evidence type="ECO:0000313" key="8">
    <source>
        <dbReference type="Proteomes" id="UP000622580"/>
    </source>
</evidence>
<dbReference type="InterPro" id="IPR009050">
    <property type="entry name" value="Globin-like_sf"/>
</dbReference>
<keyword evidence="2 5" id="KW-0349">Heme</keyword>
<accession>A0A941D773</accession>
<dbReference type="RefSeq" id="WP_215342537.1">
    <property type="nucleotide sequence ID" value="NZ_JAGSGD010000001.1"/>
</dbReference>
<keyword evidence="6" id="KW-0732">Signal</keyword>